<accession>A0A808FDT7</accession>
<evidence type="ECO:0000313" key="1">
    <source>
        <dbReference type="EMBL" id="ATS87924.1"/>
    </source>
</evidence>
<name>A0A808FDT7_XANCI</name>
<proteinExistence type="predicted"/>
<dbReference type="AlphaFoldDB" id="A0A808FDT7"/>
<organism evidence="1">
    <name type="scientific">Xanthomonas citri pv. phaseoli var. fuscans</name>
    <dbReference type="NCBI Taxonomy" id="473423"/>
    <lineage>
        <taxon>Bacteria</taxon>
        <taxon>Pseudomonadati</taxon>
        <taxon>Pseudomonadota</taxon>
        <taxon>Gammaproteobacteria</taxon>
        <taxon>Lysobacterales</taxon>
        <taxon>Lysobacteraceae</taxon>
        <taxon>Xanthomonas</taxon>
    </lineage>
</organism>
<gene>
    <name evidence="1" type="ORF">XcfCFBP6167P_05885</name>
</gene>
<dbReference type="EMBL" id="CP021018">
    <property type="protein sequence ID" value="ATS87924.1"/>
    <property type="molecule type" value="Genomic_DNA"/>
</dbReference>
<protein>
    <submittedName>
        <fullName evidence="1">Uncharacterized protein</fullName>
    </submittedName>
</protein>
<sequence>MSARADGLVFPGIKTKTRCRHSACAGHACEHHHVRAATRAGALRASRTLPWPGRENSGGVTKTQNAGTGPAFCDYINHQPVDQ</sequence>
<reference evidence="1" key="1">
    <citation type="journal article" date="2017" name="BMC Genomics">
        <title>Xanthomonas adaptation to common bean is associated with horizontal transfers of genes encoding TAL effectors.</title>
        <authorList>
            <person name="Ruh M."/>
            <person name="Briand M."/>
            <person name="Bonneau S."/>
            <person name="Jacques M.A."/>
            <person name="Chen N.W.G."/>
        </authorList>
    </citation>
    <scope>NUCLEOTIDE SEQUENCE [LARGE SCALE GENOMIC DNA]</scope>
    <source>
        <strain evidence="1">CFBP6167</strain>
    </source>
</reference>